<evidence type="ECO:0000313" key="1">
    <source>
        <dbReference type="EMBL" id="OTF83336.1"/>
    </source>
</evidence>
<protein>
    <submittedName>
        <fullName evidence="1">Uncharacterized protein</fullName>
    </submittedName>
</protein>
<accession>A0A1Y3BUU9</accession>
<proteinExistence type="predicted"/>
<evidence type="ECO:0000313" key="2">
    <source>
        <dbReference type="Proteomes" id="UP000194236"/>
    </source>
</evidence>
<name>A0A1Y3BUU9_EURMA</name>
<reference evidence="1 2" key="1">
    <citation type="submission" date="2017-03" db="EMBL/GenBank/DDBJ databases">
        <title>Genome Survey of Euroglyphus maynei.</title>
        <authorList>
            <person name="Arlian L.G."/>
            <person name="Morgan M.S."/>
            <person name="Rider S.D."/>
        </authorList>
    </citation>
    <scope>NUCLEOTIDE SEQUENCE [LARGE SCALE GENOMIC DNA]</scope>
    <source>
        <strain evidence="1">Arlian Lab</strain>
        <tissue evidence="1">Whole body</tissue>
    </source>
</reference>
<dbReference type="Proteomes" id="UP000194236">
    <property type="component" value="Unassembled WGS sequence"/>
</dbReference>
<dbReference type="AlphaFoldDB" id="A0A1Y3BUU9"/>
<gene>
    <name evidence="1" type="ORF">BLA29_001092</name>
</gene>
<comment type="caution">
    <text evidence="1">The sequence shown here is derived from an EMBL/GenBank/DDBJ whole genome shotgun (WGS) entry which is preliminary data.</text>
</comment>
<keyword evidence="2" id="KW-1185">Reference proteome</keyword>
<dbReference type="EMBL" id="MUJZ01004116">
    <property type="protein sequence ID" value="OTF83336.1"/>
    <property type="molecule type" value="Genomic_DNA"/>
</dbReference>
<organism evidence="1 2">
    <name type="scientific">Euroglyphus maynei</name>
    <name type="common">Mayne's house dust mite</name>
    <dbReference type="NCBI Taxonomy" id="6958"/>
    <lineage>
        <taxon>Eukaryota</taxon>
        <taxon>Metazoa</taxon>
        <taxon>Ecdysozoa</taxon>
        <taxon>Arthropoda</taxon>
        <taxon>Chelicerata</taxon>
        <taxon>Arachnida</taxon>
        <taxon>Acari</taxon>
        <taxon>Acariformes</taxon>
        <taxon>Sarcoptiformes</taxon>
        <taxon>Astigmata</taxon>
        <taxon>Psoroptidia</taxon>
        <taxon>Analgoidea</taxon>
        <taxon>Pyroglyphidae</taxon>
        <taxon>Pyroglyphinae</taxon>
        <taxon>Euroglyphus</taxon>
    </lineage>
</organism>
<sequence length="228" mass="25166">MSTKNAAQPFIYQQQNVGLNQPPKHPTARDFVLLATTNPSNNGISEPVTILNAPPLTIPIGQTAFIPTAQYQFLSSNSNGNSMNSTISSPAAIQFPNNFLISGPGGQTLNESNTMTILTSPPRTIQLAQLADTSSLNFNSTFLPTNTAKFLSIGQNNASHMFHQLLLYPPATTIINSDNEPRKQLTQSHRSNSLPADSLHPLQRYAILYEHFFTFDHQSNAYRFKLRH</sequence>